<protein>
    <submittedName>
        <fullName evidence="2">Uncharacterized protein</fullName>
    </submittedName>
</protein>
<feature type="region of interest" description="Disordered" evidence="1">
    <location>
        <begin position="94"/>
        <end position="121"/>
    </location>
</feature>
<dbReference type="RefSeq" id="WP_315876377.1">
    <property type="nucleotide sequence ID" value="NZ_JAWCTQ010000004.1"/>
</dbReference>
<dbReference type="Proteomes" id="UP001250181">
    <property type="component" value="Unassembled WGS sequence"/>
</dbReference>
<evidence type="ECO:0000256" key="1">
    <source>
        <dbReference type="SAM" id="MobiDB-lite"/>
    </source>
</evidence>
<evidence type="ECO:0000313" key="3">
    <source>
        <dbReference type="Proteomes" id="UP001250181"/>
    </source>
</evidence>
<organism evidence="2 3">
    <name type="scientific">Streptomyces tamarix</name>
    <dbReference type="NCBI Taxonomy" id="3078565"/>
    <lineage>
        <taxon>Bacteria</taxon>
        <taxon>Bacillati</taxon>
        <taxon>Actinomycetota</taxon>
        <taxon>Actinomycetes</taxon>
        <taxon>Kitasatosporales</taxon>
        <taxon>Streptomycetaceae</taxon>
        <taxon>Streptomyces</taxon>
    </lineage>
</organism>
<proteinExistence type="predicted"/>
<evidence type="ECO:0000313" key="2">
    <source>
        <dbReference type="EMBL" id="MDT9681360.1"/>
    </source>
</evidence>
<name>A0ABU3QF13_9ACTN</name>
<reference evidence="2 3" key="1">
    <citation type="submission" date="2023-09" db="EMBL/GenBank/DDBJ databases">
        <title>Streptomyces sp. nov.: A antagonism against Alternaria gaisen Producing Streptochlin, Isolated from Tamarix root soil.</title>
        <authorList>
            <person name="Chen Y."/>
        </authorList>
    </citation>
    <scope>NUCLEOTIDE SEQUENCE [LARGE SCALE GENOMIC DNA]</scope>
    <source>
        <strain evidence="2 3">TRM76323</strain>
    </source>
</reference>
<sequence length="167" mass="17663">MGQPEAPDIALGRAIVARVAPEELPYFDETAASLSGRPLRQARRRPKDDPLAFGGAAELVVTSIACGVAFEVVKMMGETLGGSLAGRFRRLVGRRRARREEAEAEGPGERRPTPPEEQGPALTEERIAELGAAARRTAILLGLPPDRSDLLAAAVRDHLRAAGGPGA</sequence>
<accession>A0ABU3QF13</accession>
<keyword evidence="3" id="KW-1185">Reference proteome</keyword>
<dbReference type="EMBL" id="JAWCTQ010000004">
    <property type="protein sequence ID" value="MDT9681360.1"/>
    <property type="molecule type" value="Genomic_DNA"/>
</dbReference>
<gene>
    <name evidence="2" type="ORF">RND61_04625</name>
</gene>
<comment type="caution">
    <text evidence="2">The sequence shown here is derived from an EMBL/GenBank/DDBJ whole genome shotgun (WGS) entry which is preliminary data.</text>
</comment>